<dbReference type="EMBL" id="JAUDFV010000152">
    <property type="protein sequence ID" value="KAL2717855.1"/>
    <property type="molecule type" value="Genomic_DNA"/>
</dbReference>
<protein>
    <submittedName>
        <fullName evidence="1">Uncharacterized protein</fullName>
    </submittedName>
</protein>
<accession>A0ABD2ABC9</accession>
<gene>
    <name evidence="1" type="ORF">V1478_011731</name>
</gene>
<evidence type="ECO:0000313" key="1">
    <source>
        <dbReference type="EMBL" id="KAL2717855.1"/>
    </source>
</evidence>
<reference evidence="1 2" key="1">
    <citation type="journal article" date="2024" name="Ann. Entomol. Soc. Am.">
        <title>Genomic analyses of the southern and eastern yellowjacket wasps (Hymenoptera: Vespidae) reveal evolutionary signatures of social life.</title>
        <authorList>
            <person name="Catto M.A."/>
            <person name="Caine P.B."/>
            <person name="Orr S.E."/>
            <person name="Hunt B.G."/>
            <person name="Goodisman M.A.D."/>
        </authorList>
    </citation>
    <scope>NUCLEOTIDE SEQUENCE [LARGE SCALE GENOMIC DNA]</scope>
    <source>
        <strain evidence="1">233</strain>
        <tissue evidence="1">Head and thorax</tissue>
    </source>
</reference>
<feature type="non-terminal residue" evidence="1">
    <location>
        <position position="1"/>
    </location>
</feature>
<comment type="caution">
    <text evidence="1">The sequence shown here is derived from an EMBL/GenBank/DDBJ whole genome shotgun (WGS) entry which is preliminary data.</text>
</comment>
<dbReference type="Proteomes" id="UP001607302">
    <property type="component" value="Unassembled WGS sequence"/>
</dbReference>
<evidence type="ECO:0000313" key="2">
    <source>
        <dbReference type="Proteomes" id="UP001607302"/>
    </source>
</evidence>
<sequence>GTPEISALFIRELILCETQVTRRVRTLHIGNVSFANRSPKIGQGWSMGTTLIKRCDSRKWLVVCHPSSSRPLYRCVSRDDDDR</sequence>
<proteinExistence type="predicted"/>
<organism evidence="1 2">
    <name type="scientific">Vespula squamosa</name>
    <name type="common">Southern yellow jacket</name>
    <name type="synonym">Wasp</name>
    <dbReference type="NCBI Taxonomy" id="30214"/>
    <lineage>
        <taxon>Eukaryota</taxon>
        <taxon>Metazoa</taxon>
        <taxon>Ecdysozoa</taxon>
        <taxon>Arthropoda</taxon>
        <taxon>Hexapoda</taxon>
        <taxon>Insecta</taxon>
        <taxon>Pterygota</taxon>
        <taxon>Neoptera</taxon>
        <taxon>Endopterygota</taxon>
        <taxon>Hymenoptera</taxon>
        <taxon>Apocrita</taxon>
        <taxon>Aculeata</taxon>
        <taxon>Vespoidea</taxon>
        <taxon>Vespidae</taxon>
        <taxon>Vespinae</taxon>
        <taxon>Vespula</taxon>
    </lineage>
</organism>
<keyword evidence="2" id="KW-1185">Reference proteome</keyword>
<name>A0ABD2ABC9_VESSQ</name>
<dbReference type="AlphaFoldDB" id="A0ABD2ABC9"/>